<name>A0A660L5G3_9ACTN</name>
<protein>
    <submittedName>
        <fullName evidence="7">Heat shock protein Hsp15</fullName>
    </submittedName>
</protein>
<keyword evidence="2 4" id="KW-0694">RNA-binding</keyword>
<evidence type="ECO:0000256" key="4">
    <source>
        <dbReference type="PROSITE-ProRule" id="PRU00182"/>
    </source>
</evidence>
<evidence type="ECO:0000256" key="3">
    <source>
        <dbReference type="ARBA" id="ARBA00023125"/>
    </source>
</evidence>
<evidence type="ECO:0000259" key="6">
    <source>
        <dbReference type="SMART" id="SM00363"/>
    </source>
</evidence>
<sequence length="130" mass="14861">MDTAAVRIDKWLWAARLVKTRALAVDAIRGGRVKVNGAPAKPSKDVKPGDEIEFSQGVIRITARINGTAERRLPASAAVQLYTETEESRTQREQRIEEMRMTRPQGVDRNARPTKRDRRQFDKLRGRDDY</sequence>
<feature type="compositionally biased region" description="Basic and acidic residues" evidence="5">
    <location>
        <begin position="86"/>
        <end position="101"/>
    </location>
</feature>
<dbReference type="CDD" id="cd00165">
    <property type="entry name" value="S4"/>
    <property type="match status" value="1"/>
</dbReference>
<dbReference type="PIRSF" id="PIRSF016821">
    <property type="entry name" value="HSP15"/>
    <property type="match status" value="1"/>
</dbReference>
<feature type="region of interest" description="Disordered" evidence="5">
    <location>
        <begin position="83"/>
        <end position="130"/>
    </location>
</feature>
<dbReference type="SUPFAM" id="SSF55174">
    <property type="entry name" value="Alpha-L RNA-binding motif"/>
    <property type="match status" value="1"/>
</dbReference>
<keyword evidence="7" id="KW-0346">Stress response</keyword>
<keyword evidence="3" id="KW-0238">DNA-binding</keyword>
<evidence type="ECO:0000313" key="7">
    <source>
        <dbReference type="EMBL" id="RKQ88062.1"/>
    </source>
</evidence>
<evidence type="ECO:0000256" key="1">
    <source>
        <dbReference type="ARBA" id="ARBA00008396"/>
    </source>
</evidence>
<dbReference type="EMBL" id="RBIL01000002">
    <property type="protein sequence ID" value="RKQ88062.1"/>
    <property type="molecule type" value="Genomic_DNA"/>
</dbReference>
<reference evidence="7 8" key="1">
    <citation type="submission" date="2018-10" db="EMBL/GenBank/DDBJ databases">
        <title>Genomic Encyclopedia of Archaeal and Bacterial Type Strains, Phase II (KMG-II): from individual species to whole genera.</title>
        <authorList>
            <person name="Goeker M."/>
        </authorList>
    </citation>
    <scope>NUCLEOTIDE SEQUENCE [LARGE SCALE GENOMIC DNA]</scope>
    <source>
        <strain evidence="7 8">DSM 14954</strain>
    </source>
</reference>
<accession>A0A660L5G3</accession>
<dbReference type="GO" id="GO:0003727">
    <property type="term" value="F:single-stranded RNA binding"/>
    <property type="evidence" value="ECO:0007669"/>
    <property type="project" value="InterPro"/>
</dbReference>
<dbReference type="Gene3D" id="3.10.290.10">
    <property type="entry name" value="RNA-binding S4 domain"/>
    <property type="match status" value="1"/>
</dbReference>
<dbReference type="GO" id="GO:0003677">
    <property type="term" value="F:DNA binding"/>
    <property type="evidence" value="ECO:0007669"/>
    <property type="project" value="UniProtKB-KW"/>
</dbReference>
<feature type="compositionally biased region" description="Basic and acidic residues" evidence="5">
    <location>
        <begin position="119"/>
        <end position="130"/>
    </location>
</feature>
<gene>
    <name evidence="7" type="ORF">C8N24_6101</name>
</gene>
<dbReference type="GO" id="GO:0034605">
    <property type="term" value="P:cellular response to heat"/>
    <property type="evidence" value="ECO:0007669"/>
    <property type="project" value="InterPro"/>
</dbReference>
<comment type="similarity">
    <text evidence="1">Belongs to the HSP15 family.</text>
</comment>
<evidence type="ECO:0000256" key="5">
    <source>
        <dbReference type="SAM" id="MobiDB-lite"/>
    </source>
</evidence>
<keyword evidence="8" id="KW-1185">Reference proteome</keyword>
<feature type="domain" description="RNA-binding S4" evidence="6">
    <location>
        <begin position="6"/>
        <end position="66"/>
    </location>
</feature>
<dbReference type="RefSeq" id="WP_121257237.1">
    <property type="nucleotide sequence ID" value="NZ_RBIL01000002.1"/>
</dbReference>
<dbReference type="InterPro" id="IPR036986">
    <property type="entry name" value="S4_RNA-bd_sf"/>
</dbReference>
<dbReference type="GO" id="GO:0043023">
    <property type="term" value="F:ribosomal large subunit binding"/>
    <property type="evidence" value="ECO:0007669"/>
    <property type="project" value="InterPro"/>
</dbReference>
<dbReference type="Pfam" id="PF01479">
    <property type="entry name" value="S4"/>
    <property type="match status" value="1"/>
</dbReference>
<comment type="caution">
    <text evidence="7">The sequence shown here is derived from an EMBL/GenBank/DDBJ whole genome shotgun (WGS) entry which is preliminary data.</text>
</comment>
<dbReference type="Proteomes" id="UP000278962">
    <property type="component" value="Unassembled WGS sequence"/>
</dbReference>
<dbReference type="InterPro" id="IPR025708">
    <property type="entry name" value="HSP15"/>
</dbReference>
<dbReference type="PROSITE" id="PS50889">
    <property type="entry name" value="S4"/>
    <property type="match status" value="1"/>
</dbReference>
<organism evidence="7 8">
    <name type="scientific">Solirubrobacter pauli</name>
    <dbReference type="NCBI Taxonomy" id="166793"/>
    <lineage>
        <taxon>Bacteria</taxon>
        <taxon>Bacillati</taxon>
        <taxon>Actinomycetota</taxon>
        <taxon>Thermoleophilia</taxon>
        <taxon>Solirubrobacterales</taxon>
        <taxon>Solirubrobacteraceae</taxon>
        <taxon>Solirubrobacter</taxon>
    </lineage>
</organism>
<dbReference type="SMART" id="SM00363">
    <property type="entry name" value="S4"/>
    <property type="match status" value="1"/>
</dbReference>
<evidence type="ECO:0000256" key="2">
    <source>
        <dbReference type="ARBA" id="ARBA00022884"/>
    </source>
</evidence>
<dbReference type="OrthoDB" id="9797176at2"/>
<evidence type="ECO:0000313" key="8">
    <source>
        <dbReference type="Proteomes" id="UP000278962"/>
    </source>
</evidence>
<proteinExistence type="inferred from homology"/>
<dbReference type="AlphaFoldDB" id="A0A660L5G3"/>
<dbReference type="InterPro" id="IPR002942">
    <property type="entry name" value="S4_RNA-bd"/>
</dbReference>